<sequence length="223" mass="25021">MQCRGGCTNVHDGSLIQRDDGKWFRFAGSWGMSIFTSDDFLGPWDSVGTALDNNTDRWAPDVHKVGNLYYLYYSISTWGTQNSHIGVATSPSLEPGTWTDLGSTGVASRDGSRYNAIDGNLFQDGDGSFLLTFGSFWGNTYQVPLTSPEPTRANGNPYNIQFNSTGSQSSEGPYLFKFGEWYYLFWSSGQCCKYDTERPRQGEEYKIMCSVTFLKYSYFSDDS</sequence>
<accession>K2S1B5</accession>
<feature type="active site" description="Proton donor" evidence="6">
    <location>
        <position position="171"/>
    </location>
</feature>
<keyword evidence="3 8" id="KW-0378">Hydrolase</keyword>
<dbReference type="Gene3D" id="2.115.10.20">
    <property type="entry name" value="Glycosyl hydrolase domain, family 43"/>
    <property type="match status" value="1"/>
</dbReference>
<evidence type="ECO:0000313" key="9">
    <source>
        <dbReference type="Proteomes" id="UP000007129"/>
    </source>
</evidence>
<keyword evidence="4" id="KW-0326">Glycosidase</keyword>
<dbReference type="Pfam" id="PF04616">
    <property type="entry name" value="Glyco_hydro_43"/>
    <property type="match status" value="1"/>
</dbReference>
<dbReference type="OrthoDB" id="195678at2759"/>
<feature type="site" description="Important for catalytic activity, responsible for pKa modulation of the active site Glu and correct orientation of both the proton donor and substrate" evidence="7">
    <location>
        <position position="118"/>
    </location>
</feature>
<evidence type="ECO:0000256" key="6">
    <source>
        <dbReference type="PIRSR" id="PIRSR606710-1"/>
    </source>
</evidence>
<dbReference type="EMBL" id="AHHD01000517">
    <property type="protein sequence ID" value="EKG10500.1"/>
    <property type="molecule type" value="Genomic_DNA"/>
</dbReference>
<dbReference type="InterPro" id="IPR006710">
    <property type="entry name" value="Glyco_hydro_43"/>
</dbReference>
<evidence type="ECO:0000256" key="5">
    <source>
        <dbReference type="ARBA" id="ARBA00042202"/>
    </source>
</evidence>
<dbReference type="STRING" id="1126212.K2S1B5"/>
<comment type="pathway">
    <text evidence="1">Glycan metabolism; L-arabinan degradation.</text>
</comment>
<feature type="active site" description="Proton acceptor" evidence="6">
    <location>
        <position position="12"/>
    </location>
</feature>
<evidence type="ECO:0000256" key="4">
    <source>
        <dbReference type="ARBA" id="ARBA00023295"/>
    </source>
</evidence>
<dbReference type="InParanoid" id="K2S1B5"/>
<comment type="caution">
    <text evidence="8">The sequence shown here is derived from an EMBL/GenBank/DDBJ whole genome shotgun (WGS) entry which is preliminary data.</text>
</comment>
<gene>
    <name evidence="8" type="ORF">MPH_12358</name>
</gene>
<dbReference type="SUPFAM" id="SSF75005">
    <property type="entry name" value="Arabinanase/levansucrase/invertase"/>
    <property type="match status" value="1"/>
</dbReference>
<dbReference type="VEuPathDB" id="FungiDB:MPH_12358"/>
<dbReference type="HOGENOM" id="CLU_009397_5_0_1"/>
<reference evidence="8 9" key="1">
    <citation type="journal article" date="2012" name="BMC Genomics">
        <title>Tools to kill: Genome of one of the most destructive plant pathogenic fungi Macrophomina phaseolina.</title>
        <authorList>
            <person name="Islam M.S."/>
            <person name="Haque M.S."/>
            <person name="Islam M.M."/>
            <person name="Emdad E.M."/>
            <person name="Halim A."/>
            <person name="Hossen Q.M.M."/>
            <person name="Hossain M.Z."/>
            <person name="Ahmed B."/>
            <person name="Rahim S."/>
            <person name="Rahman M.S."/>
            <person name="Alam M.M."/>
            <person name="Hou S."/>
            <person name="Wan X."/>
            <person name="Saito J.A."/>
            <person name="Alam M."/>
        </authorList>
    </citation>
    <scope>NUCLEOTIDE SEQUENCE [LARGE SCALE GENOMIC DNA]</scope>
    <source>
        <strain evidence="8 9">MS6</strain>
    </source>
</reference>
<dbReference type="PANTHER" id="PTHR43301">
    <property type="entry name" value="ARABINAN ENDO-1,5-ALPHA-L-ARABINOSIDASE"/>
    <property type="match status" value="1"/>
</dbReference>
<name>K2S1B5_MACPH</name>
<comment type="similarity">
    <text evidence="2">Belongs to the glycosyl hydrolase 43 family.</text>
</comment>
<evidence type="ECO:0000256" key="2">
    <source>
        <dbReference type="ARBA" id="ARBA00009865"/>
    </source>
</evidence>
<dbReference type="eggNOG" id="ENOG502QTQG">
    <property type="taxonomic scope" value="Eukaryota"/>
</dbReference>
<organism evidence="8 9">
    <name type="scientific">Macrophomina phaseolina (strain MS6)</name>
    <name type="common">Charcoal rot fungus</name>
    <dbReference type="NCBI Taxonomy" id="1126212"/>
    <lineage>
        <taxon>Eukaryota</taxon>
        <taxon>Fungi</taxon>
        <taxon>Dikarya</taxon>
        <taxon>Ascomycota</taxon>
        <taxon>Pezizomycotina</taxon>
        <taxon>Dothideomycetes</taxon>
        <taxon>Dothideomycetes incertae sedis</taxon>
        <taxon>Botryosphaeriales</taxon>
        <taxon>Botryosphaeriaceae</taxon>
        <taxon>Macrophomina</taxon>
    </lineage>
</organism>
<protein>
    <recommendedName>
        <fullName evidence="5">Endo-1,5-alpha-L-arabinanase A</fullName>
    </recommendedName>
</protein>
<evidence type="ECO:0000256" key="3">
    <source>
        <dbReference type="ARBA" id="ARBA00022801"/>
    </source>
</evidence>
<evidence type="ECO:0000256" key="1">
    <source>
        <dbReference type="ARBA" id="ARBA00004834"/>
    </source>
</evidence>
<dbReference type="InterPro" id="IPR050727">
    <property type="entry name" value="GH43_arabinanases"/>
</dbReference>
<evidence type="ECO:0000256" key="7">
    <source>
        <dbReference type="PIRSR" id="PIRSR606710-2"/>
    </source>
</evidence>
<dbReference type="Proteomes" id="UP000007129">
    <property type="component" value="Unassembled WGS sequence"/>
</dbReference>
<dbReference type="InterPro" id="IPR023296">
    <property type="entry name" value="Glyco_hydro_beta-prop_sf"/>
</dbReference>
<dbReference type="PANTHER" id="PTHR43301:SF3">
    <property type="entry name" value="ARABINAN ENDO-1,5-ALPHA-L-ARABINOSIDASE A-RELATED"/>
    <property type="match status" value="1"/>
</dbReference>
<dbReference type="AlphaFoldDB" id="K2S1B5"/>
<evidence type="ECO:0000313" key="8">
    <source>
        <dbReference type="EMBL" id="EKG10500.1"/>
    </source>
</evidence>
<dbReference type="GO" id="GO:0004553">
    <property type="term" value="F:hydrolase activity, hydrolyzing O-glycosyl compounds"/>
    <property type="evidence" value="ECO:0007669"/>
    <property type="project" value="InterPro"/>
</dbReference>
<dbReference type="GO" id="GO:0005975">
    <property type="term" value="P:carbohydrate metabolic process"/>
    <property type="evidence" value="ECO:0007669"/>
    <property type="project" value="InterPro"/>
</dbReference>
<proteinExistence type="inferred from homology"/>